<dbReference type="PANTHER" id="PTHR12110">
    <property type="entry name" value="HYDROXYPYRUVATE ISOMERASE"/>
    <property type="match status" value="1"/>
</dbReference>
<feature type="domain" description="Xylose isomerase-like TIM barrel" evidence="1">
    <location>
        <begin position="24"/>
        <end position="264"/>
    </location>
</feature>
<keyword evidence="2" id="KW-0413">Isomerase</keyword>
<dbReference type="EMBL" id="SHKW01000001">
    <property type="protein sequence ID" value="RZU42922.1"/>
    <property type="molecule type" value="Genomic_DNA"/>
</dbReference>
<reference evidence="2 3" key="1">
    <citation type="submission" date="2019-02" db="EMBL/GenBank/DDBJ databases">
        <title>Genomic Encyclopedia of Archaeal and Bacterial Type Strains, Phase II (KMG-II): from individual species to whole genera.</title>
        <authorList>
            <person name="Goeker M."/>
        </authorList>
    </citation>
    <scope>NUCLEOTIDE SEQUENCE [LARGE SCALE GENOMIC DNA]</scope>
    <source>
        <strain evidence="2 3">DSM 18101</strain>
    </source>
</reference>
<evidence type="ECO:0000313" key="3">
    <source>
        <dbReference type="Proteomes" id="UP000292958"/>
    </source>
</evidence>
<dbReference type="AlphaFoldDB" id="A0A4Q7YY79"/>
<accession>A0A4Q7YY79</accession>
<proteinExistence type="predicted"/>
<gene>
    <name evidence="2" type="ORF">BDD14_4523</name>
</gene>
<dbReference type="PANTHER" id="PTHR12110:SF52">
    <property type="entry name" value="XYLOSE ISOMERASE"/>
    <property type="match status" value="1"/>
</dbReference>
<dbReference type="Pfam" id="PF01261">
    <property type="entry name" value="AP_endonuc_2"/>
    <property type="match status" value="1"/>
</dbReference>
<dbReference type="Proteomes" id="UP000292958">
    <property type="component" value="Unassembled WGS sequence"/>
</dbReference>
<organism evidence="2 3">
    <name type="scientific">Edaphobacter modestus</name>
    <dbReference type="NCBI Taxonomy" id="388466"/>
    <lineage>
        <taxon>Bacteria</taxon>
        <taxon>Pseudomonadati</taxon>
        <taxon>Acidobacteriota</taxon>
        <taxon>Terriglobia</taxon>
        <taxon>Terriglobales</taxon>
        <taxon>Acidobacteriaceae</taxon>
        <taxon>Edaphobacter</taxon>
    </lineage>
</organism>
<dbReference type="InterPro" id="IPR050312">
    <property type="entry name" value="IolE/XylAMocC-like"/>
</dbReference>
<keyword evidence="3" id="KW-1185">Reference proteome</keyword>
<dbReference type="InterPro" id="IPR036237">
    <property type="entry name" value="Xyl_isomerase-like_sf"/>
</dbReference>
<evidence type="ECO:0000313" key="2">
    <source>
        <dbReference type="EMBL" id="RZU42922.1"/>
    </source>
</evidence>
<dbReference type="SUPFAM" id="SSF51658">
    <property type="entry name" value="Xylose isomerase-like"/>
    <property type="match status" value="1"/>
</dbReference>
<sequence length="269" mass="29681">MADLDRLSFNQMTAGKATLREVIDACRRSGIEWIGPWRHALGDDPAAVGRELRDAGLRVSSLCRGGMFPAATAADRRKRIDDNLRAIDEASAVGTDLLVLVNGPAPDKDIDAARCMVVDGIAAISDHAEKSGVRLGVEPLHPMFAADRSVIVTLGEANRIAEQFPSRQVGLVVDVYHVWWDPEVYREIARAGERIFAFHVSDWIVPLPDPLMGRGLMGEGVIEIRRLRQAVEAAGYRGPIEVEIFNEPLWARPADEIVGEVAKRFQEWV</sequence>
<dbReference type="InterPro" id="IPR013022">
    <property type="entry name" value="Xyl_isomerase-like_TIM-brl"/>
</dbReference>
<dbReference type="Gene3D" id="3.20.20.150">
    <property type="entry name" value="Divalent-metal-dependent TIM barrel enzymes"/>
    <property type="match status" value="1"/>
</dbReference>
<name>A0A4Q7YY79_9BACT</name>
<dbReference type="GO" id="GO:0016853">
    <property type="term" value="F:isomerase activity"/>
    <property type="evidence" value="ECO:0007669"/>
    <property type="project" value="UniProtKB-KW"/>
</dbReference>
<evidence type="ECO:0000259" key="1">
    <source>
        <dbReference type="Pfam" id="PF01261"/>
    </source>
</evidence>
<comment type="caution">
    <text evidence="2">The sequence shown here is derived from an EMBL/GenBank/DDBJ whole genome shotgun (WGS) entry which is preliminary data.</text>
</comment>
<dbReference type="RefSeq" id="WP_165420186.1">
    <property type="nucleotide sequence ID" value="NZ_SHKW01000001.1"/>
</dbReference>
<protein>
    <submittedName>
        <fullName evidence="2">Sugar phosphate isomerase/epimerase</fullName>
    </submittedName>
</protein>